<evidence type="ECO:0000313" key="1">
    <source>
        <dbReference type="EMBL" id="KAJ8948797.1"/>
    </source>
</evidence>
<dbReference type="EMBL" id="JANEYF010002274">
    <property type="protein sequence ID" value="KAJ8948797.1"/>
    <property type="molecule type" value="Genomic_DNA"/>
</dbReference>
<accession>A0AAV8YD50</accession>
<dbReference type="AlphaFoldDB" id="A0AAV8YD50"/>
<evidence type="ECO:0000313" key="2">
    <source>
        <dbReference type="Proteomes" id="UP001162156"/>
    </source>
</evidence>
<gene>
    <name evidence="1" type="ORF">NQ314_008355</name>
</gene>
<keyword evidence="2" id="KW-1185">Reference proteome</keyword>
<organism evidence="1 2">
    <name type="scientific">Rhamnusium bicolor</name>
    <dbReference type="NCBI Taxonomy" id="1586634"/>
    <lineage>
        <taxon>Eukaryota</taxon>
        <taxon>Metazoa</taxon>
        <taxon>Ecdysozoa</taxon>
        <taxon>Arthropoda</taxon>
        <taxon>Hexapoda</taxon>
        <taxon>Insecta</taxon>
        <taxon>Pterygota</taxon>
        <taxon>Neoptera</taxon>
        <taxon>Endopterygota</taxon>
        <taxon>Coleoptera</taxon>
        <taxon>Polyphaga</taxon>
        <taxon>Cucujiformia</taxon>
        <taxon>Chrysomeloidea</taxon>
        <taxon>Cerambycidae</taxon>
        <taxon>Lepturinae</taxon>
        <taxon>Rhagiini</taxon>
        <taxon>Rhamnusium</taxon>
    </lineage>
</organism>
<reference evidence="1" key="1">
    <citation type="journal article" date="2023" name="Insect Mol. Biol.">
        <title>Genome sequencing provides insights into the evolution of gene families encoding plant cell wall-degrading enzymes in longhorned beetles.</title>
        <authorList>
            <person name="Shin N.R."/>
            <person name="Okamura Y."/>
            <person name="Kirsch R."/>
            <person name="Pauchet Y."/>
        </authorList>
    </citation>
    <scope>NUCLEOTIDE SEQUENCE</scope>
    <source>
        <strain evidence="1">RBIC_L_NR</strain>
    </source>
</reference>
<dbReference type="Proteomes" id="UP001162156">
    <property type="component" value="Unassembled WGS sequence"/>
</dbReference>
<proteinExistence type="predicted"/>
<sequence>METVYQSCALMLVEIPCRYSASTITSIAMSLQEYTFNISNDDLVKSHHLHAIVFYAYVNTIMERRSEWAPHLNPPLKTAYQYAQHHILWNKPDLFFEDWEARYGLWKCFRLKRKAENKDIYMKMFTF</sequence>
<name>A0AAV8YD50_9CUCU</name>
<protein>
    <submittedName>
        <fullName evidence="1">Uncharacterized protein</fullName>
    </submittedName>
</protein>
<comment type="caution">
    <text evidence="1">The sequence shown here is derived from an EMBL/GenBank/DDBJ whole genome shotgun (WGS) entry which is preliminary data.</text>
</comment>